<evidence type="ECO:0000259" key="4">
    <source>
        <dbReference type="PROSITE" id="PS01124"/>
    </source>
</evidence>
<keyword evidence="1" id="KW-0805">Transcription regulation</keyword>
<dbReference type="PANTHER" id="PTHR43280">
    <property type="entry name" value="ARAC-FAMILY TRANSCRIPTIONAL REGULATOR"/>
    <property type="match status" value="1"/>
</dbReference>
<dbReference type="AlphaFoldDB" id="A0A1M5WBD6"/>
<protein>
    <submittedName>
        <fullName evidence="5">AraC family transcriptional regulator, arabinose operon regulatory protein</fullName>
    </submittedName>
</protein>
<dbReference type="PRINTS" id="PR00032">
    <property type="entry name" value="HTHARAC"/>
</dbReference>
<dbReference type="SUPFAM" id="SSF51215">
    <property type="entry name" value="Regulatory protein AraC"/>
    <property type="match status" value="1"/>
</dbReference>
<dbReference type="RefSeq" id="WP_073385969.1">
    <property type="nucleotide sequence ID" value="NZ_FQXK01000007.1"/>
</dbReference>
<evidence type="ECO:0000313" key="6">
    <source>
        <dbReference type="Proteomes" id="UP000184278"/>
    </source>
</evidence>
<keyword evidence="3" id="KW-0804">Transcription</keyword>
<dbReference type="Gene3D" id="2.60.120.280">
    <property type="entry name" value="Regulatory protein AraC"/>
    <property type="match status" value="1"/>
</dbReference>
<dbReference type="PANTHER" id="PTHR43280:SF2">
    <property type="entry name" value="HTH-TYPE TRANSCRIPTIONAL REGULATOR EXSA"/>
    <property type="match status" value="1"/>
</dbReference>
<dbReference type="Gene3D" id="1.10.10.60">
    <property type="entry name" value="Homeodomain-like"/>
    <property type="match status" value="2"/>
</dbReference>
<proteinExistence type="predicted"/>
<dbReference type="Proteomes" id="UP000184278">
    <property type="component" value="Unassembled WGS sequence"/>
</dbReference>
<dbReference type="InterPro" id="IPR018060">
    <property type="entry name" value="HTH_AraC"/>
</dbReference>
<dbReference type="SUPFAM" id="SSF46689">
    <property type="entry name" value="Homeodomain-like"/>
    <property type="match status" value="2"/>
</dbReference>
<reference evidence="6" key="1">
    <citation type="submission" date="2016-11" db="EMBL/GenBank/DDBJ databases">
        <authorList>
            <person name="Varghese N."/>
            <person name="Submissions S."/>
        </authorList>
    </citation>
    <scope>NUCLEOTIDE SEQUENCE [LARGE SCALE GENOMIC DNA]</scope>
    <source>
        <strain evidence="6">DSM 3071</strain>
    </source>
</reference>
<dbReference type="InterPro" id="IPR003313">
    <property type="entry name" value="AraC-bd"/>
</dbReference>
<keyword evidence="6" id="KW-1185">Reference proteome</keyword>
<evidence type="ECO:0000256" key="3">
    <source>
        <dbReference type="ARBA" id="ARBA00023163"/>
    </source>
</evidence>
<dbReference type="InterPro" id="IPR037923">
    <property type="entry name" value="HTH-like"/>
</dbReference>
<gene>
    <name evidence="5" type="ORF">SAMN02745229_00987</name>
</gene>
<name>A0A1M5WBD6_BUTFI</name>
<dbReference type="EMBL" id="FQXK01000007">
    <property type="protein sequence ID" value="SHH84767.1"/>
    <property type="molecule type" value="Genomic_DNA"/>
</dbReference>
<dbReference type="InterPro" id="IPR009057">
    <property type="entry name" value="Homeodomain-like_sf"/>
</dbReference>
<dbReference type="GeneID" id="89510102"/>
<sequence>MYINYGNYQEDIQEGYINKSVPLWINSCGTYKLITKKGMPTFRPKGRLDYQLIYIHSGCGHFIFDESSPIVVPAGNIVIYRPNETQNYIYYGDDEPLIYWIHFSGADLEYLLKKYGLNPDDRTLSVGVSSDYIRLFNKIILELQLKRPHYDTDSALLFMQIIILMGRIHEKRELSIPATVRLEIEHAMDYFHEHYHDQICIEQYLKDNNLSKNSFFHKFKVFTGVTPLQYVLDIRLSTAKRLLVETDYTINDIAMSVGYDNALYFSRLFHKHIGKSPREFRAGR</sequence>
<organism evidence="5 6">
    <name type="scientific">Butyrivibrio fibrisolvens DSM 3071</name>
    <dbReference type="NCBI Taxonomy" id="1121131"/>
    <lineage>
        <taxon>Bacteria</taxon>
        <taxon>Bacillati</taxon>
        <taxon>Bacillota</taxon>
        <taxon>Clostridia</taxon>
        <taxon>Lachnospirales</taxon>
        <taxon>Lachnospiraceae</taxon>
        <taxon>Butyrivibrio</taxon>
    </lineage>
</organism>
<evidence type="ECO:0000256" key="1">
    <source>
        <dbReference type="ARBA" id="ARBA00023015"/>
    </source>
</evidence>
<feature type="domain" description="HTH araC/xylS-type" evidence="4">
    <location>
        <begin position="185"/>
        <end position="283"/>
    </location>
</feature>
<dbReference type="Pfam" id="PF12833">
    <property type="entry name" value="HTH_18"/>
    <property type="match status" value="1"/>
</dbReference>
<evidence type="ECO:0000313" key="5">
    <source>
        <dbReference type="EMBL" id="SHH84767.1"/>
    </source>
</evidence>
<accession>A0A1M5WBD6</accession>
<dbReference type="Pfam" id="PF02311">
    <property type="entry name" value="AraC_binding"/>
    <property type="match status" value="1"/>
</dbReference>
<dbReference type="GO" id="GO:0003700">
    <property type="term" value="F:DNA-binding transcription factor activity"/>
    <property type="evidence" value="ECO:0007669"/>
    <property type="project" value="InterPro"/>
</dbReference>
<dbReference type="SMART" id="SM00342">
    <property type="entry name" value="HTH_ARAC"/>
    <property type="match status" value="1"/>
</dbReference>
<dbReference type="STRING" id="1121131.SAMN02745229_00987"/>
<dbReference type="PROSITE" id="PS01124">
    <property type="entry name" value="HTH_ARAC_FAMILY_2"/>
    <property type="match status" value="1"/>
</dbReference>
<dbReference type="GO" id="GO:0043565">
    <property type="term" value="F:sequence-specific DNA binding"/>
    <property type="evidence" value="ECO:0007669"/>
    <property type="project" value="InterPro"/>
</dbReference>
<evidence type="ECO:0000256" key="2">
    <source>
        <dbReference type="ARBA" id="ARBA00023125"/>
    </source>
</evidence>
<keyword evidence="2" id="KW-0238">DNA-binding</keyword>
<dbReference type="OrthoDB" id="9782911at2"/>
<dbReference type="InterPro" id="IPR020449">
    <property type="entry name" value="Tscrpt_reg_AraC-type_HTH"/>
</dbReference>